<dbReference type="STRING" id="1293439.WH87_04685"/>
<accession>A0A0F5QFK3</accession>
<dbReference type="EMBL" id="LANJ01000011">
    <property type="protein sequence ID" value="KKC39498.1"/>
    <property type="molecule type" value="Genomic_DNA"/>
</dbReference>
<dbReference type="PATRIC" id="fig|1293439.3.peg.499"/>
<comment type="caution">
    <text evidence="1">The sequence shown here is derived from an EMBL/GenBank/DDBJ whole genome shotgun (WGS) entry which is preliminary data.</text>
</comment>
<protein>
    <submittedName>
        <fullName evidence="1">Uncharacterized protein</fullName>
    </submittedName>
</protein>
<reference evidence="1 2" key="1">
    <citation type="submission" date="2015-03" db="EMBL/GenBank/DDBJ databases">
        <authorList>
            <person name="Lepp D."/>
            <person name="Hassan Y.I."/>
            <person name="Li X.-Z."/>
            <person name="Zhou T."/>
        </authorList>
    </citation>
    <scope>NUCLEOTIDE SEQUENCE [LARGE SCALE GENOMIC DNA]</scope>
    <source>
        <strain evidence="1 2">E84</strain>
    </source>
</reference>
<proteinExistence type="predicted"/>
<name>A0A0F5QFK3_9HYPH</name>
<keyword evidence="2" id="KW-1185">Reference proteome</keyword>
<evidence type="ECO:0000313" key="1">
    <source>
        <dbReference type="EMBL" id="KKC39498.1"/>
    </source>
</evidence>
<gene>
    <name evidence="1" type="ORF">WH87_04685</name>
</gene>
<organism evidence="1 2">
    <name type="scientific">Devosia epidermidihirudinis</name>
    <dbReference type="NCBI Taxonomy" id="1293439"/>
    <lineage>
        <taxon>Bacteria</taxon>
        <taxon>Pseudomonadati</taxon>
        <taxon>Pseudomonadota</taxon>
        <taxon>Alphaproteobacteria</taxon>
        <taxon>Hyphomicrobiales</taxon>
        <taxon>Devosiaceae</taxon>
        <taxon>Devosia</taxon>
    </lineage>
</organism>
<dbReference type="Proteomes" id="UP000033411">
    <property type="component" value="Unassembled WGS sequence"/>
</dbReference>
<sequence length="79" mass="8097">MFEVEPGKAVFGQGSFLAEHPHLRATGAGDVLFAQAKDRTAAVRNGAFRAIPPNGAAVDLGTFTGSLPTPSFINVTAGV</sequence>
<dbReference type="AlphaFoldDB" id="A0A0F5QFK3"/>
<evidence type="ECO:0000313" key="2">
    <source>
        <dbReference type="Proteomes" id="UP000033411"/>
    </source>
</evidence>